<keyword evidence="2" id="KW-1185">Reference proteome</keyword>
<dbReference type="PROSITE" id="PS51343">
    <property type="entry name" value="PII_GLNB_DOM"/>
    <property type="match status" value="1"/>
</dbReference>
<evidence type="ECO:0000313" key="1">
    <source>
        <dbReference type="EMBL" id="ACN98457.1"/>
    </source>
</evidence>
<dbReference type="AlphaFoldDB" id="C1DU50"/>
<dbReference type="RefSeq" id="WP_012673781.1">
    <property type="nucleotide sequence ID" value="NC_012438.1"/>
</dbReference>
<dbReference type="Pfam" id="PF00543">
    <property type="entry name" value="P-II"/>
    <property type="match status" value="1"/>
</dbReference>
<evidence type="ECO:0000313" key="2">
    <source>
        <dbReference type="Proteomes" id="UP000001369"/>
    </source>
</evidence>
<sequence>MKRMKKIEVVIDTIHLEHLISLLENRGFTGYTVIKDVYGKGERGLMIGDEVTGVFQNSYLFTICEEQQLNDVIEDLRKMLKKYGGVCIVSDVDWLIH</sequence>
<dbReference type="InterPro" id="IPR011322">
    <property type="entry name" value="N-reg_PII-like_a/b"/>
</dbReference>
<gene>
    <name evidence="1" type="ordered locus">SULAZ_0652</name>
</gene>
<dbReference type="HOGENOM" id="CLU_173795_1_0_0"/>
<dbReference type="eggNOG" id="COG0347">
    <property type="taxonomic scope" value="Bacteria"/>
</dbReference>
<dbReference type="KEGG" id="saf:SULAZ_0652"/>
<dbReference type="Gene3D" id="3.30.70.120">
    <property type="match status" value="1"/>
</dbReference>
<proteinExistence type="predicted"/>
<dbReference type="GO" id="GO:0006808">
    <property type="term" value="P:regulation of nitrogen utilization"/>
    <property type="evidence" value="ECO:0007669"/>
    <property type="project" value="InterPro"/>
</dbReference>
<dbReference type="SUPFAM" id="SSF54913">
    <property type="entry name" value="GlnB-like"/>
    <property type="match status" value="1"/>
</dbReference>
<reference evidence="1 2" key="1">
    <citation type="journal article" date="2009" name="J. Bacteriol.">
        <title>Complete and draft genome sequences of six members of the Aquificales.</title>
        <authorList>
            <person name="Reysenbach A.L."/>
            <person name="Hamamura N."/>
            <person name="Podar M."/>
            <person name="Griffiths E."/>
            <person name="Ferreira S."/>
            <person name="Hochstein R."/>
            <person name="Heidelberg J."/>
            <person name="Johnson J."/>
            <person name="Mead D."/>
            <person name="Pohorille A."/>
            <person name="Sarmiento M."/>
            <person name="Schweighofer K."/>
            <person name="Seshadri R."/>
            <person name="Voytek M.A."/>
        </authorList>
    </citation>
    <scope>NUCLEOTIDE SEQUENCE [LARGE SCALE GENOMIC DNA]</scope>
    <source>
        <strain evidence="2">Az-Fu1 / DSM 15241 / OCM 825</strain>
    </source>
</reference>
<dbReference type="Proteomes" id="UP000001369">
    <property type="component" value="Chromosome"/>
</dbReference>
<dbReference type="OrthoDB" id="5344115at2"/>
<accession>C1DU50</accession>
<organism evidence="1 2">
    <name type="scientific">Sulfurihydrogenibium azorense (strain DSM 15241 / OCM 825 / Az-Fu1)</name>
    <dbReference type="NCBI Taxonomy" id="204536"/>
    <lineage>
        <taxon>Bacteria</taxon>
        <taxon>Pseudomonadati</taxon>
        <taxon>Aquificota</taxon>
        <taxon>Aquificia</taxon>
        <taxon>Aquificales</taxon>
        <taxon>Hydrogenothermaceae</taxon>
        <taxon>Sulfurihydrogenibium</taxon>
    </lineage>
</organism>
<dbReference type="InterPro" id="IPR002187">
    <property type="entry name" value="N-reg_PII"/>
</dbReference>
<dbReference type="EMBL" id="CP001229">
    <property type="protein sequence ID" value="ACN98457.1"/>
    <property type="molecule type" value="Genomic_DNA"/>
</dbReference>
<dbReference type="STRING" id="204536.SULAZ_0652"/>
<name>C1DU50_SULAA</name>
<dbReference type="GO" id="GO:0030234">
    <property type="term" value="F:enzyme regulator activity"/>
    <property type="evidence" value="ECO:0007669"/>
    <property type="project" value="InterPro"/>
</dbReference>
<dbReference type="InterPro" id="IPR015867">
    <property type="entry name" value="N-reg_PII/ATP_PRibTrfase_C"/>
</dbReference>
<protein>
    <submittedName>
        <fullName evidence="1">Nitrogen regulatory protein P-II</fullName>
    </submittedName>
</protein>